<keyword evidence="2" id="KW-0732">Signal</keyword>
<gene>
    <name evidence="3" type="ORF">SOPEG_1867</name>
</gene>
<dbReference type="EMBL" id="CP006568">
    <property type="protein sequence ID" value="AHF73869.1"/>
    <property type="molecule type" value="Genomic_DNA"/>
</dbReference>
<keyword evidence="1" id="KW-1133">Transmembrane helix</keyword>
<proteinExistence type="predicted"/>
<dbReference type="AlphaFoldDB" id="W0HJB4"/>
<reference evidence="3 4" key="1">
    <citation type="journal article" date="2014" name="Genome Biol. Evol.">
        <title>Genome degeneration and adaptation in a nascent stage of symbiosis.</title>
        <authorList>
            <person name="Oakeson K.F."/>
            <person name="Gil R."/>
            <person name="Clayton A.L."/>
            <person name="Dunn D.M."/>
            <person name="von Niederhausern A.C."/>
            <person name="Hamil C."/>
            <person name="Aoyagi A."/>
            <person name="Duval B."/>
            <person name="Baca A."/>
            <person name="Silva F.J."/>
            <person name="Vallier A."/>
            <person name="Jackson D.G."/>
            <person name="Latorre A."/>
            <person name="Weiss R.B."/>
            <person name="Heddi A."/>
            <person name="Moya A."/>
            <person name="Dale C."/>
        </authorList>
    </citation>
    <scope>NUCLEOTIDE SEQUENCE [LARGE SCALE GENOMIC DNA]</scope>
    <source>
        <strain evidence="4">none</strain>
    </source>
</reference>
<feature type="chain" id="PRO_5004789765" evidence="2">
    <location>
        <begin position="37"/>
        <end position="85"/>
    </location>
</feature>
<organism evidence="3 4">
    <name type="scientific">Candidatus Sodalis pierantonii str. SOPE</name>
    <dbReference type="NCBI Taxonomy" id="2342"/>
    <lineage>
        <taxon>Bacteria</taxon>
        <taxon>Pseudomonadati</taxon>
        <taxon>Pseudomonadota</taxon>
        <taxon>Gammaproteobacteria</taxon>
        <taxon>Enterobacterales</taxon>
        <taxon>Bruguierivoracaceae</taxon>
        <taxon>Sodalis</taxon>
    </lineage>
</organism>
<evidence type="ECO:0000313" key="3">
    <source>
        <dbReference type="EMBL" id="AHF73869.1"/>
    </source>
</evidence>
<dbReference type="HOGENOM" id="CLU_2506599_0_0_6"/>
<feature type="transmembrane region" description="Helical" evidence="1">
    <location>
        <begin position="46"/>
        <end position="67"/>
    </location>
</feature>
<evidence type="ECO:0000256" key="2">
    <source>
        <dbReference type="SAM" id="SignalP"/>
    </source>
</evidence>
<name>W0HJB4_9GAMM</name>
<keyword evidence="1" id="KW-0472">Membrane</keyword>
<sequence>MPMFKTFWTLKIINTLFIISCIACLVLALASFSGTAAPYMQVTDGILALLTLLGVRLTFECIAVQFVQAETLQKILSKLEKEHET</sequence>
<accession>W0HJB4</accession>
<keyword evidence="1" id="KW-0812">Transmembrane</keyword>
<dbReference type="KEGG" id="pes:SOPEG_1867"/>
<keyword evidence="4" id="KW-1185">Reference proteome</keyword>
<feature type="signal peptide" evidence="2">
    <location>
        <begin position="1"/>
        <end position="36"/>
    </location>
</feature>
<evidence type="ECO:0000313" key="4">
    <source>
        <dbReference type="Proteomes" id="UP000019025"/>
    </source>
</evidence>
<dbReference type="Proteomes" id="UP000019025">
    <property type="component" value="Chromosome"/>
</dbReference>
<evidence type="ECO:0000256" key="1">
    <source>
        <dbReference type="SAM" id="Phobius"/>
    </source>
</evidence>
<protein>
    <submittedName>
        <fullName evidence="3">Uncharacterized protein</fullName>
    </submittedName>
</protein>